<reference evidence="3" key="2">
    <citation type="journal article" date="2014" name="PLoS ONE">
        <title>Genome and Transcriptome Analysis of the Fungal Pathogen Fusarium oxysporum f. sp. cubense Causing Banana Vascular Wilt Disease.</title>
        <authorList>
            <person name="Guo L."/>
            <person name="Han L."/>
            <person name="Yang L."/>
            <person name="Zeng H."/>
            <person name="Fan D."/>
            <person name="Zhu Y."/>
            <person name="Feng Y."/>
            <person name="Wang G."/>
            <person name="Peng C."/>
            <person name="Jiang X."/>
            <person name="Zhou D."/>
            <person name="Ni P."/>
            <person name="Liang C."/>
            <person name="Liu L."/>
            <person name="Wang J."/>
            <person name="Mao C."/>
            <person name="Fang X."/>
            <person name="Peng M."/>
            <person name="Huang J."/>
        </authorList>
    </citation>
    <scope>NUCLEOTIDE SEQUENCE [LARGE SCALE GENOMIC DNA]</scope>
    <source>
        <strain evidence="3">race 4</strain>
    </source>
</reference>
<reference evidence="3" key="1">
    <citation type="submission" date="2012-09" db="EMBL/GenBank/DDBJ databases">
        <title>Genome sequencing and comparative transcriptomics of race 1 and race 4 of banana pathogen: Fusarium oxysporum f. sp. cubense.</title>
        <authorList>
            <person name="Fang X."/>
            <person name="Huang J."/>
        </authorList>
    </citation>
    <scope>NUCLEOTIDE SEQUENCE [LARGE SCALE GENOMIC DNA]</scope>
    <source>
        <strain evidence="3">race 4</strain>
    </source>
</reference>
<feature type="region of interest" description="Disordered" evidence="1">
    <location>
        <begin position="1"/>
        <end position="27"/>
    </location>
</feature>
<dbReference type="OrthoDB" id="5336357at2759"/>
<feature type="compositionally biased region" description="Low complexity" evidence="1">
    <location>
        <begin position="15"/>
        <end position="26"/>
    </location>
</feature>
<name>N1R894_FUSC4</name>
<keyword evidence="3" id="KW-1185">Reference proteome</keyword>
<evidence type="ECO:0000313" key="2">
    <source>
        <dbReference type="EMBL" id="EMT61186.1"/>
    </source>
</evidence>
<sequence length="215" mass="24136">MAHKRKRSVSELCASPSSVSSFDSPPRLGNSITNPFAIMASTPIHLHSRTMKRFRDNRPSEETIHQRTLNMLYSAQSQHQHTELPSENIQSPPEPSRPESNQQSLHRFWNISSAPSASITNLGQTQLAPSNCDDCGAGLNSGDDGMDIDGLDNEDHSCGACRKHVCFSCSVSNLGRERGREREREREKQKIWLSQCCYELRVEAEEQGMQTKHLT</sequence>
<proteinExistence type="predicted"/>
<dbReference type="EMBL" id="KB726996">
    <property type="protein sequence ID" value="EMT61186.1"/>
    <property type="molecule type" value="Genomic_DNA"/>
</dbReference>
<feature type="compositionally biased region" description="Polar residues" evidence="1">
    <location>
        <begin position="76"/>
        <end position="91"/>
    </location>
</feature>
<dbReference type="InterPro" id="IPR013083">
    <property type="entry name" value="Znf_RING/FYVE/PHD"/>
</dbReference>
<gene>
    <name evidence="2" type="ORF">FOC4_g10014235</name>
</gene>
<feature type="region of interest" description="Disordered" evidence="1">
    <location>
        <begin position="76"/>
        <end position="103"/>
    </location>
</feature>
<organism evidence="2 3">
    <name type="scientific">Fusarium oxysporum f. sp. cubense (strain race 4)</name>
    <name type="common">Panama disease fungus</name>
    <dbReference type="NCBI Taxonomy" id="2502994"/>
    <lineage>
        <taxon>Eukaryota</taxon>
        <taxon>Fungi</taxon>
        <taxon>Dikarya</taxon>
        <taxon>Ascomycota</taxon>
        <taxon>Pezizomycotina</taxon>
        <taxon>Sordariomycetes</taxon>
        <taxon>Hypocreomycetidae</taxon>
        <taxon>Hypocreales</taxon>
        <taxon>Nectriaceae</taxon>
        <taxon>Fusarium</taxon>
        <taxon>Fusarium oxysporum species complex</taxon>
    </lineage>
</organism>
<accession>N1R894</accession>
<protein>
    <submittedName>
        <fullName evidence="2">Uncharacterized protein</fullName>
    </submittedName>
</protein>
<evidence type="ECO:0000313" key="3">
    <source>
        <dbReference type="Proteomes" id="UP000016929"/>
    </source>
</evidence>
<dbReference type="HOGENOM" id="CLU_078568_2_0_1"/>
<dbReference type="Proteomes" id="UP000016929">
    <property type="component" value="Unassembled WGS sequence"/>
</dbReference>
<dbReference type="STRING" id="1229665.N1R894"/>
<dbReference type="Gene3D" id="3.30.40.10">
    <property type="entry name" value="Zinc/RING finger domain, C3HC4 (zinc finger)"/>
    <property type="match status" value="1"/>
</dbReference>
<evidence type="ECO:0000256" key="1">
    <source>
        <dbReference type="SAM" id="MobiDB-lite"/>
    </source>
</evidence>
<dbReference type="AlphaFoldDB" id="N1R894"/>